<accession>A0AA39W7N4</accession>
<dbReference type="GO" id="GO:0005507">
    <property type="term" value="F:copper ion binding"/>
    <property type="evidence" value="ECO:0007669"/>
    <property type="project" value="InterPro"/>
</dbReference>
<comment type="caution">
    <text evidence="7">The sequence shown here is derived from an EMBL/GenBank/DDBJ whole genome shotgun (WGS) entry which is preliminary data.</text>
</comment>
<feature type="signal peptide" evidence="3">
    <location>
        <begin position="1"/>
        <end position="26"/>
    </location>
</feature>
<feature type="domain" description="Plastocyanin-like" evidence="6">
    <location>
        <begin position="37"/>
        <end position="150"/>
    </location>
</feature>
<dbReference type="InterPro" id="IPR011706">
    <property type="entry name" value="Cu-oxidase_C"/>
</dbReference>
<dbReference type="FunFam" id="2.60.40.420:FF:000012">
    <property type="entry name" value="Monocopper oxidase-like protein"/>
    <property type="match status" value="1"/>
</dbReference>
<comment type="similarity">
    <text evidence="1">Belongs to the multicopper oxidase family.</text>
</comment>
<dbReference type="PANTHER" id="PTHR11709">
    <property type="entry name" value="MULTI-COPPER OXIDASE"/>
    <property type="match status" value="1"/>
</dbReference>
<dbReference type="InterPro" id="IPR034273">
    <property type="entry name" value="CuRO_1_AAO-like"/>
</dbReference>
<feature type="domain" description="Plastocyanin-like" evidence="6">
    <location>
        <begin position="543"/>
        <end position="656"/>
    </location>
</feature>
<feature type="domain" description="Plastocyanin-like" evidence="4">
    <location>
        <begin position="669"/>
        <end position="805"/>
    </location>
</feature>
<evidence type="ECO:0000259" key="4">
    <source>
        <dbReference type="Pfam" id="PF00394"/>
    </source>
</evidence>
<reference evidence="7" key="1">
    <citation type="journal article" date="2022" name="Plant J.">
        <title>Strategies of tolerance reflected in two North American maple genomes.</title>
        <authorList>
            <person name="McEvoy S.L."/>
            <person name="Sezen U.U."/>
            <person name="Trouern-Trend A."/>
            <person name="McMahon S.M."/>
            <person name="Schaberg P.G."/>
            <person name="Yang J."/>
            <person name="Wegrzyn J.L."/>
            <person name="Swenson N.G."/>
        </authorList>
    </citation>
    <scope>NUCLEOTIDE SEQUENCE</scope>
    <source>
        <strain evidence="7">NS2018</strain>
    </source>
</reference>
<protein>
    <recommendedName>
        <fullName evidence="9">L-ascorbate oxidase</fullName>
    </recommendedName>
</protein>
<evidence type="ECO:0000313" key="7">
    <source>
        <dbReference type="EMBL" id="KAK0606237.1"/>
    </source>
</evidence>
<dbReference type="EMBL" id="JAUESC010000002">
    <property type="protein sequence ID" value="KAK0606237.1"/>
    <property type="molecule type" value="Genomic_DNA"/>
</dbReference>
<dbReference type="Gene3D" id="2.60.40.420">
    <property type="entry name" value="Cupredoxins - blue copper proteins"/>
    <property type="match status" value="6"/>
</dbReference>
<dbReference type="Pfam" id="PF00394">
    <property type="entry name" value="Cu-oxidase"/>
    <property type="match status" value="2"/>
</dbReference>
<feature type="domain" description="Plastocyanin-like" evidence="5">
    <location>
        <begin position="378"/>
        <end position="516"/>
    </location>
</feature>
<feature type="domain" description="Plastocyanin-like" evidence="4">
    <location>
        <begin position="163"/>
        <end position="297"/>
    </location>
</feature>
<dbReference type="InterPro" id="IPR011707">
    <property type="entry name" value="Cu-oxidase-like_N"/>
</dbReference>
<keyword evidence="8" id="KW-1185">Reference proteome</keyword>
<sequence length="1048" mass="117213">MARGRAVMLQLICVVLAVLSFSLVNADDPYKFYTWTVTYGTLSPLGSPQQVILINGQFPGPRLDVVTNDNIILNLINKLDEPFLLTWNGIKQRKNSWQDGVLGTNCAIPPNTNYTYKFQTKDQIGSFNYFPSTAMHRAAGGYGGLNIYERPRIPIPFPNPDGDFTLLIGDWFKTNHKTLRQTLDSGKSLPFPDGVLINGQAHSTFSGDQGKTYMFRISNVGMSTSFNFRIQGHTIKLVEVEGSHTIQNIYDSLDVHVGQSIAVLVTLSQAPKDYYIVASTRFNRQVLTATATLHYTNSHTPVSGPLPAGPQNQFHWSMTQARTYRWNLTASAARPNPQGSFHYGQIIPAKTIVLANSAPLINGKLRYAVNSVSYVNSDTPLKLADYFNIPGVFSWNSIQGAPSSGPSYVATSVMQVNHHDFIEVIFQNNENVMQSWHLDGYDFWVVGFGSGQWSQAKKRTYNLVDTLTRHTTQVYPNSWTAIYVSLDNQGMWNMRSAIWERQYLGQQFYLRVWNQVQNLANEYGIPSNALLCEDPYRFFTWKVTYGLISPLGVPQQGILINGQFPGPPIEAVTNDNIIVNVFNNLDEPFLITWNGIKQRRTSWQDGVLGTNCPIPPNSNWTYKFQLKDQIGSYTYFPSTLLHRAVGGFGAINIAARSVIAIPYHIPDAEFTFLVSDWYNAGHKALQKQLDAGLSLPLPDGILINGSPNKFTITCETGKIYRLRISNVGIKTSINFRIQGHTMTLIEVEGAHTLQEVYDTLDVHVGQSVAVLVTCLATPKDYFIVASTRFTGRTTLTANATLHYAGSNTPASGPLPIGPTYQIHWGMKHARTVRLNLTANAARPNPQGSFHYGTIQVVRTLNLTISSTKIANKLWYALNGVSYVDPETPLKLADWYNIPGVFSLNTIKDTLTTPPGPAVLGTSVFNLTLHDFVEIVFQNPDKSIQSMHLDGYSCYVVGYGSFTWTPDMRKRYNLADGIPRHTYPVFPQSWTAVLCSLDNKGMWNLRSQIWENRYLGQQAYIRVWNDEKSVFTEAEPPLNALYCGKAKQP</sequence>
<proteinExistence type="inferred from homology"/>
<gene>
    <name evidence="7" type="ORF">LWI29_035499</name>
</gene>
<keyword evidence="3" id="KW-0732">Signal</keyword>
<feature type="chain" id="PRO_5041391221" description="L-ascorbate oxidase" evidence="3">
    <location>
        <begin position="27"/>
        <end position="1048"/>
    </location>
</feature>
<dbReference type="InterPro" id="IPR008972">
    <property type="entry name" value="Cupredoxin"/>
</dbReference>
<reference evidence="7" key="2">
    <citation type="submission" date="2023-06" db="EMBL/GenBank/DDBJ databases">
        <authorList>
            <person name="Swenson N.G."/>
            <person name="Wegrzyn J.L."/>
            <person name="Mcevoy S.L."/>
        </authorList>
    </citation>
    <scope>NUCLEOTIDE SEQUENCE</scope>
    <source>
        <strain evidence="7">NS2018</strain>
        <tissue evidence="7">Leaf</tissue>
    </source>
</reference>
<dbReference type="SUPFAM" id="SSF49503">
    <property type="entry name" value="Cupredoxins"/>
    <property type="match status" value="6"/>
</dbReference>
<dbReference type="Proteomes" id="UP001168877">
    <property type="component" value="Unassembled WGS sequence"/>
</dbReference>
<organism evidence="7 8">
    <name type="scientific">Acer saccharum</name>
    <name type="common">Sugar maple</name>
    <dbReference type="NCBI Taxonomy" id="4024"/>
    <lineage>
        <taxon>Eukaryota</taxon>
        <taxon>Viridiplantae</taxon>
        <taxon>Streptophyta</taxon>
        <taxon>Embryophyta</taxon>
        <taxon>Tracheophyta</taxon>
        <taxon>Spermatophyta</taxon>
        <taxon>Magnoliopsida</taxon>
        <taxon>eudicotyledons</taxon>
        <taxon>Gunneridae</taxon>
        <taxon>Pentapetalae</taxon>
        <taxon>rosids</taxon>
        <taxon>malvids</taxon>
        <taxon>Sapindales</taxon>
        <taxon>Sapindaceae</taxon>
        <taxon>Hippocastanoideae</taxon>
        <taxon>Acereae</taxon>
        <taxon>Acer</taxon>
    </lineage>
</organism>
<dbReference type="PANTHER" id="PTHR11709:SF115">
    <property type="entry name" value="OS07G0119400 PROTEIN"/>
    <property type="match status" value="1"/>
</dbReference>
<evidence type="ECO:0000256" key="2">
    <source>
        <dbReference type="ARBA" id="ARBA00023180"/>
    </source>
</evidence>
<evidence type="ECO:0008006" key="9">
    <source>
        <dbReference type="Google" id="ProtNLM"/>
    </source>
</evidence>
<evidence type="ECO:0000256" key="3">
    <source>
        <dbReference type="SAM" id="SignalP"/>
    </source>
</evidence>
<evidence type="ECO:0000259" key="6">
    <source>
        <dbReference type="Pfam" id="PF07732"/>
    </source>
</evidence>
<dbReference type="Pfam" id="PF07732">
    <property type="entry name" value="Cu-oxidase_3"/>
    <property type="match status" value="2"/>
</dbReference>
<dbReference type="GO" id="GO:0016491">
    <property type="term" value="F:oxidoreductase activity"/>
    <property type="evidence" value="ECO:0007669"/>
    <property type="project" value="InterPro"/>
</dbReference>
<keyword evidence="2" id="KW-0325">Glycoprotein</keyword>
<name>A0AA39W7N4_ACESA</name>
<dbReference type="AlphaFoldDB" id="A0AA39W7N4"/>
<dbReference type="CDD" id="cd13846">
    <property type="entry name" value="CuRO_1_AAO_like_1"/>
    <property type="match status" value="2"/>
</dbReference>
<evidence type="ECO:0000259" key="5">
    <source>
        <dbReference type="Pfam" id="PF07731"/>
    </source>
</evidence>
<evidence type="ECO:0000313" key="8">
    <source>
        <dbReference type="Proteomes" id="UP001168877"/>
    </source>
</evidence>
<evidence type="ECO:0000256" key="1">
    <source>
        <dbReference type="ARBA" id="ARBA00010609"/>
    </source>
</evidence>
<dbReference type="InterPro" id="IPR045087">
    <property type="entry name" value="Cu-oxidase_fam"/>
</dbReference>
<feature type="domain" description="Plastocyanin-like" evidence="5">
    <location>
        <begin position="887"/>
        <end position="1027"/>
    </location>
</feature>
<dbReference type="InterPro" id="IPR001117">
    <property type="entry name" value="Cu-oxidase_2nd"/>
</dbReference>
<dbReference type="Pfam" id="PF07731">
    <property type="entry name" value="Cu-oxidase_2"/>
    <property type="match status" value="2"/>
</dbReference>